<organism evidence="1 2">
    <name type="scientific">Ganoderma sinense ZZ0214-1</name>
    <dbReference type="NCBI Taxonomy" id="1077348"/>
    <lineage>
        <taxon>Eukaryota</taxon>
        <taxon>Fungi</taxon>
        <taxon>Dikarya</taxon>
        <taxon>Basidiomycota</taxon>
        <taxon>Agaricomycotina</taxon>
        <taxon>Agaricomycetes</taxon>
        <taxon>Polyporales</taxon>
        <taxon>Polyporaceae</taxon>
        <taxon>Ganoderma</taxon>
    </lineage>
</organism>
<sequence length="102" mass="10893">MRAMQYYGPGDVRLEEIPEPVVGPGQGKIKVCTLSSNLLLTGFLTTRQVARCGICGSDLHLYDGALQGPHPLRLNHILSPVNPCLSPCGTSAWWGSSPFAAT</sequence>
<protein>
    <submittedName>
        <fullName evidence="1">Uncharacterized protein</fullName>
    </submittedName>
</protein>
<dbReference type="STRING" id="1077348.A0A2G8S3M0"/>
<accession>A0A2G8S3M0</accession>
<name>A0A2G8S3M0_9APHY</name>
<proteinExistence type="predicted"/>
<reference evidence="1 2" key="1">
    <citation type="journal article" date="2015" name="Sci. Rep.">
        <title>Chromosome-level genome map provides insights into diverse defense mechanisms in the medicinal fungus Ganoderma sinense.</title>
        <authorList>
            <person name="Zhu Y."/>
            <person name="Xu J."/>
            <person name="Sun C."/>
            <person name="Zhou S."/>
            <person name="Xu H."/>
            <person name="Nelson D.R."/>
            <person name="Qian J."/>
            <person name="Song J."/>
            <person name="Luo H."/>
            <person name="Xiang L."/>
            <person name="Li Y."/>
            <person name="Xu Z."/>
            <person name="Ji A."/>
            <person name="Wang L."/>
            <person name="Lu S."/>
            <person name="Hayward A."/>
            <person name="Sun W."/>
            <person name="Li X."/>
            <person name="Schwartz D.C."/>
            <person name="Wang Y."/>
            <person name="Chen S."/>
        </authorList>
    </citation>
    <scope>NUCLEOTIDE SEQUENCE [LARGE SCALE GENOMIC DNA]</scope>
    <source>
        <strain evidence="1 2">ZZ0214-1</strain>
    </source>
</reference>
<dbReference type="EMBL" id="AYKW01000024">
    <property type="protein sequence ID" value="PIL28383.1"/>
    <property type="molecule type" value="Genomic_DNA"/>
</dbReference>
<comment type="caution">
    <text evidence="1">The sequence shown here is derived from an EMBL/GenBank/DDBJ whole genome shotgun (WGS) entry which is preliminary data.</text>
</comment>
<gene>
    <name evidence="1" type="ORF">GSI_09534</name>
</gene>
<dbReference type="Proteomes" id="UP000230002">
    <property type="component" value="Unassembled WGS sequence"/>
</dbReference>
<evidence type="ECO:0000313" key="1">
    <source>
        <dbReference type="EMBL" id="PIL28383.1"/>
    </source>
</evidence>
<dbReference type="InterPro" id="IPR011032">
    <property type="entry name" value="GroES-like_sf"/>
</dbReference>
<dbReference type="AlphaFoldDB" id="A0A2G8S3M0"/>
<evidence type="ECO:0000313" key="2">
    <source>
        <dbReference type="Proteomes" id="UP000230002"/>
    </source>
</evidence>
<dbReference type="Gene3D" id="3.90.180.10">
    <property type="entry name" value="Medium-chain alcohol dehydrogenases, catalytic domain"/>
    <property type="match status" value="1"/>
</dbReference>
<keyword evidence="2" id="KW-1185">Reference proteome</keyword>
<dbReference type="OrthoDB" id="3941538at2759"/>
<dbReference type="SUPFAM" id="SSF50129">
    <property type="entry name" value="GroES-like"/>
    <property type="match status" value="1"/>
</dbReference>